<keyword evidence="4 5" id="KW-0520">NAD</keyword>
<dbReference type="EC" id="1.-.-.-" evidence="9"/>
<feature type="domain" description="FAD/NAD(P)-binding" evidence="8">
    <location>
        <begin position="6"/>
        <end position="317"/>
    </location>
</feature>
<evidence type="ECO:0000259" key="8">
    <source>
        <dbReference type="Pfam" id="PF07992"/>
    </source>
</evidence>
<dbReference type="SUPFAM" id="SSF51905">
    <property type="entry name" value="FAD/NAD(P)-binding domain"/>
    <property type="match status" value="1"/>
</dbReference>
<organism evidence="9">
    <name type="scientific">Leifsonia sp. NPDC080035</name>
    <dbReference type="NCBI Taxonomy" id="3143936"/>
    <lineage>
        <taxon>Bacteria</taxon>
        <taxon>Bacillati</taxon>
        <taxon>Actinomycetota</taxon>
        <taxon>Actinomycetes</taxon>
        <taxon>Micrococcales</taxon>
        <taxon>Microbacteriaceae</taxon>
        <taxon>Leifsonia</taxon>
    </lineage>
</organism>
<accession>A0AAU7GDE8</accession>
<dbReference type="Gene3D" id="3.50.50.60">
    <property type="entry name" value="FAD/NAD(P)-binding domain"/>
    <property type="match status" value="2"/>
</dbReference>
<feature type="binding site" evidence="5">
    <location>
        <position position="268"/>
    </location>
    <ligand>
        <name>NAD(+)</name>
        <dbReference type="ChEBI" id="CHEBI:57540"/>
    </ligand>
</feature>
<keyword evidence="3 5" id="KW-0274">FAD</keyword>
<dbReference type="PRINTS" id="PR00368">
    <property type="entry name" value="FADPNR"/>
</dbReference>
<feature type="binding site" evidence="5">
    <location>
        <begin position="145"/>
        <end position="147"/>
    </location>
    <ligand>
        <name>FAD</name>
        <dbReference type="ChEBI" id="CHEBI:57692"/>
    </ligand>
</feature>
<protein>
    <submittedName>
        <fullName evidence="9">NAD(P)/FAD-dependent oxidoreductase</fullName>
        <ecNumber evidence="9">1.-.-.-</ecNumber>
    </submittedName>
</protein>
<dbReference type="InterPro" id="IPR050151">
    <property type="entry name" value="Class-I_Pyr_Nuc-Dis_Oxidored"/>
</dbReference>
<feature type="binding site" evidence="5">
    <location>
        <position position="308"/>
    </location>
    <ligand>
        <name>FAD</name>
        <dbReference type="ChEBI" id="CHEBI:57692"/>
    </ligand>
</feature>
<evidence type="ECO:0000256" key="1">
    <source>
        <dbReference type="ARBA" id="ARBA00007532"/>
    </source>
</evidence>
<dbReference type="PANTHER" id="PTHR22912">
    <property type="entry name" value="DISULFIDE OXIDOREDUCTASE"/>
    <property type="match status" value="1"/>
</dbReference>
<feature type="disulfide bond" description="Redox-active" evidence="6">
    <location>
        <begin position="43"/>
        <end position="48"/>
    </location>
</feature>
<evidence type="ECO:0000313" key="9">
    <source>
        <dbReference type="EMBL" id="XBM48669.1"/>
    </source>
</evidence>
<proteinExistence type="inferred from homology"/>
<reference evidence="9" key="1">
    <citation type="submission" date="2024-05" db="EMBL/GenBank/DDBJ databases">
        <title>The Natural Products Discovery Center: Release of the First 8490 Sequenced Strains for Exploring Actinobacteria Biosynthetic Diversity.</title>
        <authorList>
            <person name="Kalkreuter E."/>
            <person name="Kautsar S.A."/>
            <person name="Yang D."/>
            <person name="Bader C.D."/>
            <person name="Teijaro C.N."/>
            <person name="Fluegel L."/>
            <person name="Davis C.M."/>
            <person name="Simpson J.R."/>
            <person name="Lauterbach L."/>
            <person name="Steele A.D."/>
            <person name="Gui C."/>
            <person name="Meng S."/>
            <person name="Li G."/>
            <person name="Viehrig K."/>
            <person name="Ye F."/>
            <person name="Su P."/>
            <person name="Kiefer A.F."/>
            <person name="Nichols A."/>
            <person name="Cepeda A.J."/>
            <person name="Yan W."/>
            <person name="Fan B."/>
            <person name="Jiang Y."/>
            <person name="Adhikari A."/>
            <person name="Zheng C.-J."/>
            <person name="Schuster L."/>
            <person name="Cowan T.M."/>
            <person name="Smanski M.J."/>
            <person name="Chevrette M.G."/>
            <person name="de Carvalho L.P.S."/>
            <person name="Shen B."/>
        </authorList>
    </citation>
    <scope>NUCLEOTIDE SEQUENCE</scope>
    <source>
        <strain evidence="9">NPDC080035</strain>
    </source>
</reference>
<keyword evidence="2" id="KW-0285">Flavoprotein</keyword>
<feature type="binding site" evidence="5">
    <location>
        <position position="115"/>
    </location>
    <ligand>
        <name>FAD</name>
        <dbReference type="ChEBI" id="CHEBI:57692"/>
    </ligand>
</feature>
<gene>
    <name evidence="9" type="ORF">AAME72_02155</name>
</gene>
<dbReference type="GO" id="GO:0006103">
    <property type="term" value="P:2-oxoglutarate metabolic process"/>
    <property type="evidence" value="ECO:0007669"/>
    <property type="project" value="TreeGrafter"/>
</dbReference>
<evidence type="ECO:0000256" key="3">
    <source>
        <dbReference type="ARBA" id="ARBA00022827"/>
    </source>
</evidence>
<comment type="similarity">
    <text evidence="1">Belongs to the class-I pyridine nucleotide-disulfide oxidoreductase family.</text>
</comment>
<dbReference type="InterPro" id="IPR001100">
    <property type="entry name" value="Pyr_nuc-diS_OxRdtase"/>
</dbReference>
<evidence type="ECO:0000256" key="6">
    <source>
        <dbReference type="PIRSR" id="PIRSR000350-4"/>
    </source>
</evidence>
<dbReference type="Gene3D" id="3.30.390.30">
    <property type="match status" value="1"/>
</dbReference>
<keyword evidence="5" id="KW-0547">Nucleotide-binding</keyword>
<keyword evidence="9" id="KW-0560">Oxidoreductase</keyword>
<dbReference type="EMBL" id="CP157390">
    <property type="protein sequence ID" value="XBM48669.1"/>
    <property type="molecule type" value="Genomic_DNA"/>
</dbReference>
<evidence type="ECO:0000256" key="4">
    <source>
        <dbReference type="ARBA" id="ARBA00023027"/>
    </source>
</evidence>
<comment type="cofactor">
    <cofactor evidence="5">
        <name>FAD</name>
        <dbReference type="ChEBI" id="CHEBI:57692"/>
    </cofactor>
    <text evidence="5">Binds 1 FAD per subunit.</text>
</comment>
<dbReference type="AlphaFoldDB" id="A0AAU7GDE8"/>
<dbReference type="InterPro" id="IPR036188">
    <property type="entry name" value="FAD/NAD-bd_sf"/>
</dbReference>
<dbReference type="InterPro" id="IPR023753">
    <property type="entry name" value="FAD/NAD-binding_dom"/>
</dbReference>
<dbReference type="PRINTS" id="PR00411">
    <property type="entry name" value="PNDRDTASEI"/>
</dbReference>
<dbReference type="InterPro" id="IPR016156">
    <property type="entry name" value="FAD/NAD-linked_Rdtase_dimer_sf"/>
</dbReference>
<evidence type="ECO:0000256" key="5">
    <source>
        <dbReference type="PIRSR" id="PIRSR000350-3"/>
    </source>
</evidence>
<feature type="binding site" evidence="5">
    <location>
        <begin position="182"/>
        <end position="189"/>
    </location>
    <ligand>
        <name>NAD(+)</name>
        <dbReference type="ChEBI" id="CHEBI:57540"/>
    </ligand>
</feature>
<dbReference type="GO" id="GO:0050660">
    <property type="term" value="F:flavin adenine dinucleotide binding"/>
    <property type="evidence" value="ECO:0007669"/>
    <property type="project" value="TreeGrafter"/>
</dbReference>
<sequence>MEEQTFDVVIIGGGAVAENVAERAVQGGLSAVLIEHELVGGECSFWACIPSKALLRPAQSLREARAVEGATEAVTGDVDVEAVLARRDRLVYDWSDQSQVDWVDGAGIALLRGHGRLAGEKRVIVTASDGSETEVEARSAVVISTGSDPVVPDIPGLRASEPWTSRDATSVKQVPKSLAIIGGGVVGAEMATAYAGFGCTVTLISRGGLLDAMEPFAGELVAASLRRLGATVLLDTGISRVERNSEGVRIETDGGEPVVAEEVLVATGRRPRTDAIGLETVGLHPGDWLPTDDTLRIPGHDWLYAVGDVTHRALLTHQGKYQARIAGDVIAARAAGEEVSDEPWGAHVATADHEAVPQVTFTEPEVASVGLTESAARAAGYPVSVADYDIGWVAGAVVRADGYEGRARMVVDDERRVVLGVTLVGPDVGDMLHAATTAVVGQVPIERLWHAVPSYPTVSEIWLRLLETYRLDQRRKSRE</sequence>
<feature type="binding site" evidence="5">
    <location>
        <position position="52"/>
    </location>
    <ligand>
        <name>FAD</name>
        <dbReference type="ChEBI" id="CHEBI:57692"/>
    </ligand>
</feature>
<dbReference type="SUPFAM" id="SSF55424">
    <property type="entry name" value="FAD/NAD-linked reductases, dimerisation (C-terminal) domain"/>
    <property type="match status" value="1"/>
</dbReference>
<dbReference type="RefSeq" id="WP_348788614.1">
    <property type="nucleotide sequence ID" value="NZ_CP157390.1"/>
</dbReference>
<evidence type="ECO:0000256" key="2">
    <source>
        <dbReference type="ARBA" id="ARBA00022630"/>
    </source>
</evidence>
<dbReference type="PIRSF" id="PIRSF000350">
    <property type="entry name" value="Mercury_reductase_MerA"/>
    <property type="match status" value="1"/>
</dbReference>
<name>A0AAU7GDE8_9MICO</name>
<dbReference type="InterPro" id="IPR004099">
    <property type="entry name" value="Pyr_nucl-diS_OxRdtase_dimer"/>
</dbReference>
<evidence type="ECO:0000259" key="7">
    <source>
        <dbReference type="Pfam" id="PF02852"/>
    </source>
</evidence>
<dbReference type="PANTHER" id="PTHR22912:SF151">
    <property type="entry name" value="DIHYDROLIPOYL DEHYDROGENASE, MITOCHONDRIAL"/>
    <property type="match status" value="1"/>
</dbReference>
<dbReference type="Pfam" id="PF02852">
    <property type="entry name" value="Pyr_redox_dim"/>
    <property type="match status" value="1"/>
</dbReference>
<dbReference type="GO" id="GO:0004148">
    <property type="term" value="F:dihydrolipoyl dehydrogenase (NADH) activity"/>
    <property type="evidence" value="ECO:0007669"/>
    <property type="project" value="TreeGrafter"/>
</dbReference>
<feature type="domain" description="Pyridine nucleotide-disulphide oxidoreductase dimerisation" evidence="7">
    <location>
        <begin position="356"/>
        <end position="462"/>
    </location>
</feature>
<dbReference type="Pfam" id="PF07992">
    <property type="entry name" value="Pyr_redox_2"/>
    <property type="match status" value="1"/>
</dbReference>